<sequence length="126" mass="14238">MKFYIASSFKNKGLVQKMAKDIQTQLGWQHTYDWTLNERAETIETLTDIGVKEFEGVLESDVVIVILPGGKGCHTEMGIALGSKKLLFLYDPDRILNNLSDAAAFYFLPEIKHWNGDIKVLNDTCL</sequence>
<accession>A0A1B1Z536</accession>
<gene>
    <name evidence="1" type="ORF">ABE41_010915</name>
</gene>
<evidence type="ECO:0008006" key="3">
    <source>
        <dbReference type="Google" id="ProtNLM"/>
    </source>
</evidence>
<dbReference type="RefSeq" id="WP_066289992.1">
    <property type="nucleotide sequence ID" value="NZ_CP016761.1"/>
</dbReference>
<proteinExistence type="predicted"/>
<dbReference type="SUPFAM" id="SSF52309">
    <property type="entry name" value="N-(deoxy)ribosyltransferase-like"/>
    <property type="match status" value="1"/>
</dbReference>
<evidence type="ECO:0000313" key="2">
    <source>
        <dbReference type="Proteomes" id="UP000077412"/>
    </source>
</evidence>
<dbReference type="KEGG" id="far:ABE41_010915"/>
<dbReference type="OrthoDB" id="2059845at2"/>
<keyword evidence="2" id="KW-1185">Reference proteome</keyword>
<protein>
    <recommendedName>
        <fullName evidence="3">Group-specific protein</fullName>
    </recommendedName>
</protein>
<dbReference type="Proteomes" id="UP000077412">
    <property type="component" value="Chromosome"/>
</dbReference>
<dbReference type="Gene3D" id="3.40.50.450">
    <property type="match status" value="1"/>
</dbReference>
<reference evidence="1" key="1">
    <citation type="submission" date="2016-08" db="EMBL/GenBank/DDBJ databases">
        <title>Complete genome sequence of Fictibacillus arsenicus G25-54, a strain with toxicity to nematodes and a potential arsenic-resistance activity.</title>
        <authorList>
            <person name="Zheng Z."/>
        </authorList>
    </citation>
    <scope>NUCLEOTIDE SEQUENCE [LARGE SCALE GENOMIC DNA]</scope>
    <source>
        <strain evidence="1">G25-54</strain>
    </source>
</reference>
<organism evidence="1 2">
    <name type="scientific">Fictibacillus arsenicus</name>
    <dbReference type="NCBI Taxonomy" id="255247"/>
    <lineage>
        <taxon>Bacteria</taxon>
        <taxon>Bacillati</taxon>
        <taxon>Bacillota</taxon>
        <taxon>Bacilli</taxon>
        <taxon>Bacillales</taxon>
        <taxon>Fictibacillaceae</taxon>
        <taxon>Fictibacillus</taxon>
    </lineage>
</organism>
<name>A0A1B1Z536_9BACL</name>
<dbReference type="AlphaFoldDB" id="A0A1B1Z536"/>
<dbReference type="EMBL" id="CP016761">
    <property type="protein sequence ID" value="ANX12521.1"/>
    <property type="molecule type" value="Genomic_DNA"/>
</dbReference>
<evidence type="ECO:0000313" key="1">
    <source>
        <dbReference type="EMBL" id="ANX12521.1"/>
    </source>
</evidence>